<evidence type="ECO:0000313" key="3">
    <source>
        <dbReference type="Proteomes" id="UP000683360"/>
    </source>
</evidence>
<protein>
    <submittedName>
        <fullName evidence="2">Uncharacterized protein</fullName>
    </submittedName>
</protein>
<evidence type="ECO:0000313" key="2">
    <source>
        <dbReference type="EMBL" id="CAG2188105.1"/>
    </source>
</evidence>
<reference evidence="2" key="1">
    <citation type="submission" date="2021-03" db="EMBL/GenBank/DDBJ databases">
        <authorList>
            <person name="Bekaert M."/>
        </authorList>
    </citation>
    <scope>NUCLEOTIDE SEQUENCE</scope>
</reference>
<proteinExistence type="predicted"/>
<feature type="compositionally biased region" description="Polar residues" evidence="1">
    <location>
        <begin position="24"/>
        <end position="33"/>
    </location>
</feature>
<comment type="caution">
    <text evidence="2">The sequence shown here is derived from an EMBL/GenBank/DDBJ whole genome shotgun (WGS) entry which is preliminary data.</text>
</comment>
<evidence type="ECO:0000256" key="1">
    <source>
        <dbReference type="SAM" id="MobiDB-lite"/>
    </source>
</evidence>
<keyword evidence="3" id="KW-1185">Reference proteome</keyword>
<dbReference type="OrthoDB" id="6044504at2759"/>
<dbReference type="Proteomes" id="UP000683360">
    <property type="component" value="Unassembled WGS sequence"/>
</dbReference>
<feature type="region of interest" description="Disordered" evidence="1">
    <location>
        <begin position="1"/>
        <end position="83"/>
    </location>
</feature>
<dbReference type="AlphaFoldDB" id="A0A8S3PYF2"/>
<accession>A0A8S3PYF2</accession>
<organism evidence="2 3">
    <name type="scientific">Mytilus edulis</name>
    <name type="common">Blue mussel</name>
    <dbReference type="NCBI Taxonomy" id="6550"/>
    <lineage>
        <taxon>Eukaryota</taxon>
        <taxon>Metazoa</taxon>
        <taxon>Spiralia</taxon>
        <taxon>Lophotrochozoa</taxon>
        <taxon>Mollusca</taxon>
        <taxon>Bivalvia</taxon>
        <taxon>Autobranchia</taxon>
        <taxon>Pteriomorphia</taxon>
        <taxon>Mytilida</taxon>
        <taxon>Mytiloidea</taxon>
        <taxon>Mytilidae</taxon>
        <taxon>Mytilinae</taxon>
        <taxon>Mytilus</taxon>
    </lineage>
</organism>
<feature type="region of interest" description="Disordered" evidence="1">
    <location>
        <begin position="100"/>
        <end position="127"/>
    </location>
</feature>
<dbReference type="EMBL" id="CAJPWZ010000197">
    <property type="protein sequence ID" value="CAG2188105.1"/>
    <property type="molecule type" value="Genomic_DNA"/>
</dbReference>
<sequence length="340" mass="37482">MSYPHPSHSGPKQGRYVDSDLIELSSSAPSSEIETVPLNDLHGRPKQLTARSNRTEDSRTSSKLEDNLQVTEKPCSRGHSVGAKYSEDNQYYSYAMSRPDTGYSSSTTNGENYSRSTALSGRSSGAPRKFVKNGGDYGYDSWSTTPTDPGQSLKSFDVDGIVKRMTRPTVSSRGGVDIAERFENKDYVYGSLQVKSTDLDKIVSRVTKPTVASTGGAGVQRKYTDFVYGDKTVSKTEFSNIISRLTKPTVASEGGAPIAKNPFIYKTPPITKTNPKIPNLEKKQQRLMKTRKVSASEMREIVERLNRLTPAYKAKYSKNPHVWVDDACYGPAFNQQIAAA</sequence>
<feature type="compositionally biased region" description="Basic and acidic residues" evidence="1">
    <location>
        <begin position="53"/>
        <end position="66"/>
    </location>
</feature>
<name>A0A8S3PYF2_MYTED</name>
<feature type="compositionally biased region" description="Polar residues" evidence="1">
    <location>
        <begin position="102"/>
        <end position="123"/>
    </location>
</feature>
<gene>
    <name evidence="2" type="ORF">MEDL_3580</name>
</gene>